<protein>
    <submittedName>
        <fullName evidence="1">Putative PBS lyase HEAT-like repeat</fullName>
    </submittedName>
</protein>
<dbReference type="Gene3D" id="1.25.10.10">
    <property type="entry name" value="Leucine-rich Repeat Variant"/>
    <property type="match status" value="1"/>
</dbReference>
<evidence type="ECO:0000313" key="2">
    <source>
        <dbReference type="Proteomes" id="UP000245125"/>
    </source>
</evidence>
<dbReference type="EMBL" id="OUUY01000078">
    <property type="protein sequence ID" value="SPQ00757.1"/>
    <property type="molecule type" value="Genomic_DNA"/>
</dbReference>
<name>A0A2U3QH46_9BACT</name>
<dbReference type="InterPro" id="IPR021133">
    <property type="entry name" value="HEAT_type_2"/>
</dbReference>
<dbReference type="Pfam" id="PF13646">
    <property type="entry name" value="HEAT_2"/>
    <property type="match status" value="1"/>
</dbReference>
<organism evidence="1 2">
    <name type="scientific">Candidatus Sulfobium mesophilum</name>
    <dbReference type="NCBI Taxonomy" id="2016548"/>
    <lineage>
        <taxon>Bacteria</taxon>
        <taxon>Pseudomonadati</taxon>
        <taxon>Nitrospirota</taxon>
        <taxon>Nitrospiria</taxon>
        <taxon>Nitrospirales</taxon>
        <taxon>Nitrospiraceae</taxon>
        <taxon>Candidatus Sulfobium</taxon>
    </lineage>
</organism>
<proteinExistence type="predicted"/>
<dbReference type="PROSITE" id="PS50077">
    <property type="entry name" value="HEAT_REPEAT"/>
    <property type="match status" value="1"/>
</dbReference>
<reference evidence="2" key="1">
    <citation type="submission" date="2018-03" db="EMBL/GenBank/DDBJ databases">
        <authorList>
            <person name="Zecchin S."/>
        </authorList>
    </citation>
    <scope>NUCLEOTIDE SEQUENCE [LARGE SCALE GENOMIC DNA]</scope>
</reference>
<dbReference type="GO" id="GO:0016829">
    <property type="term" value="F:lyase activity"/>
    <property type="evidence" value="ECO:0007669"/>
    <property type="project" value="UniProtKB-KW"/>
</dbReference>
<dbReference type="Proteomes" id="UP000245125">
    <property type="component" value="Unassembled WGS sequence"/>
</dbReference>
<keyword evidence="1" id="KW-0456">Lyase</keyword>
<accession>A0A2U3QH46</accession>
<dbReference type="InterPro" id="IPR011989">
    <property type="entry name" value="ARM-like"/>
</dbReference>
<keyword evidence="2" id="KW-1185">Reference proteome</keyword>
<dbReference type="AlphaFoldDB" id="A0A2U3QH46"/>
<evidence type="ECO:0000313" key="1">
    <source>
        <dbReference type="EMBL" id="SPQ00757.1"/>
    </source>
</evidence>
<sequence>MIADYMEKGFLENIIDMFRHDSGLYDLVGELIQDERVRVRIGVTALMEELSHLDASNAAAAVPNLLPLLNHDNPVVRGDVSNMLGIVGDKSVLPFLEKGLNDADSNVRLILREAIAEIKQRP</sequence>
<dbReference type="SUPFAM" id="SSF48371">
    <property type="entry name" value="ARM repeat"/>
    <property type="match status" value="1"/>
</dbReference>
<gene>
    <name evidence="1" type="ORF">NBG4_320004</name>
</gene>
<dbReference type="InterPro" id="IPR016024">
    <property type="entry name" value="ARM-type_fold"/>
</dbReference>